<evidence type="ECO:0000313" key="1">
    <source>
        <dbReference type="EMBL" id="UXH46281.1"/>
    </source>
</evidence>
<keyword evidence="2" id="KW-1185">Reference proteome</keyword>
<accession>A0ACD4CCC8</accession>
<organism evidence="1 2">
    <name type="scientific">Rossellomorea vietnamensis</name>
    <dbReference type="NCBI Taxonomy" id="218284"/>
    <lineage>
        <taxon>Bacteria</taxon>
        <taxon>Bacillati</taxon>
        <taxon>Bacillota</taxon>
        <taxon>Bacilli</taxon>
        <taxon>Bacillales</taxon>
        <taxon>Bacillaceae</taxon>
        <taxon>Rossellomorea</taxon>
    </lineage>
</organism>
<name>A0ACD4CCC8_9BACI</name>
<gene>
    <name evidence="1" type="ORF">N5C46_09630</name>
</gene>
<dbReference type="Proteomes" id="UP001064027">
    <property type="component" value="Chromosome"/>
</dbReference>
<protein>
    <submittedName>
        <fullName evidence="1">Methyl-accepting chemotaxis protein</fullName>
    </submittedName>
</protein>
<dbReference type="EMBL" id="CP104558">
    <property type="protein sequence ID" value="UXH46281.1"/>
    <property type="molecule type" value="Genomic_DNA"/>
</dbReference>
<evidence type="ECO:0000313" key="2">
    <source>
        <dbReference type="Proteomes" id="UP001064027"/>
    </source>
</evidence>
<sequence>MKKMNFRNLKIGKKYGLTLTFVFILFGIATVIVTGLLYKVGNDVKDLQRRSDLAIDITEMGSITRSKSIRITQYIEEGNSQYVDEFTERREKFNTFEADVRSKIQSKEDMTLFNQVIQLDKAMNDLFMDGVVPAAESGNLDEARRLAKQADGIRSNTVDVLYELRDNVNEQRADAVTMVNTNQEKTFYTLVLSMLVAMIIGGSSVFFISRRVTKNLTRVVEMSNEMAGGNLTVEPVDYDGKDEIGQLATAVNAMGKSLRTMMTHIIDISETLSSQSEELTQSAEEVKAGSEQVASTMEELALGSETQAHNASTLSGKMEIFSEQMEEANTNGKEVVISSTDVLSKTGEGKQLMNQSVKQMSVIDEIVQDAVSKVQGLDHQTKEVTKLVSIIKDVAEQTNLLALNAAIEAARAGEDGRGFAVVAEEVRKLAEQVSRSVEDITLIVGSIQKESSDVADSLEEGYKEVEKGTHQIKTTGETFETISYQVNGMADRIQTVTTNLATMSAGTQEMMASIQEIASLSEEAAAGVEQTSASTQQTSSSMEEVAGSSEQLAKLAQELTGLVRKFQV</sequence>
<proteinExistence type="predicted"/>
<reference evidence="1" key="1">
    <citation type="submission" date="2022-09" db="EMBL/GenBank/DDBJ databases">
        <title>Complete genome sequence of Rossellomorea vietnamensis strain RL-WG62, a newly isolated PGPR with the potential for plant salinity stress alleviation.</title>
        <authorList>
            <person name="Ren L."/>
            <person name="Wang G."/>
            <person name="Hu H."/>
        </authorList>
    </citation>
    <scope>NUCLEOTIDE SEQUENCE</scope>
    <source>
        <strain evidence="1">RL-WG62</strain>
    </source>
</reference>